<proteinExistence type="inferred from homology"/>
<protein>
    <submittedName>
        <fullName evidence="8">Integrase</fullName>
    </submittedName>
</protein>
<dbReference type="InterPro" id="IPR025166">
    <property type="entry name" value="Integrase_DNA_bind_dom"/>
</dbReference>
<keyword evidence="9" id="KW-1185">Reference proteome</keyword>
<dbReference type="AlphaFoldDB" id="A0A2R3Q9N9"/>
<dbReference type="CDD" id="cd00801">
    <property type="entry name" value="INT_P4_C"/>
    <property type="match status" value="1"/>
</dbReference>
<evidence type="ECO:0000256" key="5">
    <source>
        <dbReference type="PROSITE-ProRule" id="PRU01248"/>
    </source>
</evidence>
<reference evidence="8 9" key="1">
    <citation type="submission" date="2018-03" db="EMBL/GenBank/DDBJ databases">
        <title>Genome sequencing of Melaminivora sp.</title>
        <authorList>
            <person name="Kim S.-J."/>
            <person name="Heo J."/>
            <person name="Ahn J.-H."/>
            <person name="Kwon S.-W."/>
        </authorList>
    </citation>
    <scope>NUCLEOTIDE SEQUENCE [LARGE SCALE GENOMIC DNA]</scope>
    <source>
        <strain evidence="8 9">SC2-9</strain>
    </source>
</reference>
<evidence type="ECO:0000259" key="6">
    <source>
        <dbReference type="PROSITE" id="PS51898"/>
    </source>
</evidence>
<dbReference type="PANTHER" id="PTHR30629">
    <property type="entry name" value="PROPHAGE INTEGRASE"/>
    <property type="match status" value="1"/>
</dbReference>
<dbReference type="GO" id="GO:0015074">
    <property type="term" value="P:DNA integration"/>
    <property type="evidence" value="ECO:0007669"/>
    <property type="project" value="UniProtKB-KW"/>
</dbReference>
<evidence type="ECO:0000259" key="7">
    <source>
        <dbReference type="PROSITE" id="PS51900"/>
    </source>
</evidence>
<accession>A0A2R3Q9N9</accession>
<dbReference type="PROSITE" id="PS51900">
    <property type="entry name" value="CB"/>
    <property type="match status" value="1"/>
</dbReference>
<keyword evidence="3 5" id="KW-0238">DNA-binding</keyword>
<feature type="domain" description="Tyr recombinase" evidence="6">
    <location>
        <begin position="206"/>
        <end position="393"/>
    </location>
</feature>
<dbReference type="InterPro" id="IPR044068">
    <property type="entry name" value="CB"/>
</dbReference>
<dbReference type="Pfam" id="PF00589">
    <property type="entry name" value="Phage_integrase"/>
    <property type="match status" value="1"/>
</dbReference>
<keyword evidence="4" id="KW-0233">DNA recombination</keyword>
<dbReference type="Gene3D" id="3.30.160.390">
    <property type="entry name" value="Integrase, DNA-binding domain"/>
    <property type="match status" value="1"/>
</dbReference>
<dbReference type="Gene3D" id="1.10.150.130">
    <property type="match status" value="1"/>
</dbReference>
<sequence>MALTDTACRKASCPPDKRSIRLADEKALYLEVVPTGGKYWRLKYRYAGKEKRLALGTYPAVTLARARELCDEARRLLADGVDPGQRKREAKQAQKVDQATTFEAVALLWWEHWRHGKSERHAAYAMRRLQAHAFPALGALPVRTITARQLTQMAKAVEKAGAVDMAHRVLQMAGQVMRYAVANDLAERNPAADVKPGDTLKSRRKQNYARLEEKELPELLRKIEAYQGGPYTRLAMKLMCLTFVRTSELIGARWQDFDLEEREWRIPGRVDDAQGRKTYGMKKESRHIVPLAPQAVEVLLTLQTLANGRALLFPGERNHDKPMSNNTILKALERMGYKGRMTGHGFRGIASTVLHEQGFPHHAIELQLAHQERDEVSAAYNHAMYLKERRAMMNWWADHLDKLRRGADVVPLRARSA</sequence>
<dbReference type="InterPro" id="IPR002104">
    <property type="entry name" value="Integrase_catalytic"/>
</dbReference>
<dbReference type="EMBL" id="CP027667">
    <property type="protein sequence ID" value="AVO48490.1"/>
    <property type="molecule type" value="Genomic_DNA"/>
</dbReference>
<dbReference type="KEGG" id="mela:C6568_03845"/>
<dbReference type="GO" id="GO:0006310">
    <property type="term" value="P:DNA recombination"/>
    <property type="evidence" value="ECO:0007669"/>
    <property type="project" value="UniProtKB-KW"/>
</dbReference>
<evidence type="ECO:0000256" key="4">
    <source>
        <dbReference type="ARBA" id="ARBA00023172"/>
    </source>
</evidence>
<dbReference type="RefSeq" id="WP_106682970.1">
    <property type="nucleotide sequence ID" value="NZ_CP027667.1"/>
</dbReference>
<dbReference type="Gene3D" id="1.10.443.10">
    <property type="entry name" value="Intergrase catalytic core"/>
    <property type="match status" value="1"/>
</dbReference>
<evidence type="ECO:0000256" key="2">
    <source>
        <dbReference type="ARBA" id="ARBA00022908"/>
    </source>
</evidence>
<dbReference type="OrthoDB" id="9775880at2"/>
<dbReference type="InterPro" id="IPR038488">
    <property type="entry name" value="Integrase_DNA-bd_sf"/>
</dbReference>
<feature type="domain" description="Core-binding (CB)" evidence="7">
    <location>
        <begin position="100"/>
        <end position="181"/>
    </location>
</feature>
<dbReference type="PROSITE" id="PS51898">
    <property type="entry name" value="TYR_RECOMBINASE"/>
    <property type="match status" value="1"/>
</dbReference>
<dbReference type="SUPFAM" id="SSF56349">
    <property type="entry name" value="DNA breaking-rejoining enzymes"/>
    <property type="match status" value="1"/>
</dbReference>
<name>A0A2R3Q9N9_9BURK</name>
<dbReference type="Pfam" id="PF22022">
    <property type="entry name" value="Phage_int_M"/>
    <property type="match status" value="1"/>
</dbReference>
<organism evidence="8 9">
    <name type="scientific">Melaminivora suipulveris</name>
    <dbReference type="NCBI Taxonomy" id="2109913"/>
    <lineage>
        <taxon>Bacteria</taxon>
        <taxon>Pseudomonadati</taxon>
        <taxon>Pseudomonadota</taxon>
        <taxon>Betaproteobacteria</taxon>
        <taxon>Burkholderiales</taxon>
        <taxon>Comamonadaceae</taxon>
        <taxon>Melaminivora</taxon>
    </lineage>
</organism>
<evidence type="ECO:0000313" key="8">
    <source>
        <dbReference type="EMBL" id="AVO48490.1"/>
    </source>
</evidence>
<dbReference type="InterPro" id="IPR053876">
    <property type="entry name" value="Phage_int_M"/>
</dbReference>
<gene>
    <name evidence="8" type="ORF">C6568_03845</name>
</gene>
<evidence type="ECO:0000313" key="9">
    <source>
        <dbReference type="Proteomes" id="UP000237925"/>
    </source>
</evidence>
<dbReference type="Proteomes" id="UP000237925">
    <property type="component" value="Chromosome"/>
</dbReference>
<dbReference type="Pfam" id="PF13356">
    <property type="entry name" value="Arm-DNA-bind_3"/>
    <property type="match status" value="1"/>
</dbReference>
<keyword evidence="2" id="KW-0229">DNA integration</keyword>
<evidence type="ECO:0000256" key="3">
    <source>
        <dbReference type="ARBA" id="ARBA00023125"/>
    </source>
</evidence>
<dbReference type="InterPro" id="IPR010998">
    <property type="entry name" value="Integrase_recombinase_N"/>
</dbReference>
<dbReference type="InterPro" id="IPR013762">
    <property type="entry name" value="Integrase-like_cat_sf"/>
</dbReference>
<dbReference type="GO" id="GO:0003677">
    <property type="term" value="F:DNA binding"/>
    <property type="evidence" value="ECO:0007669"/>
    <property type="project" value="UniProtKB-UniRule"/>
</dbReference>
<dbReference type="InterPro" id="IPR011010">
    <property type="entry name" value="DNA_brk_join_enz"/>
</dbReference>
<dbReference type="InterPro" id="IPR050808">
    <property type="entry name" value="Phage_Integrase"/>
</dbReference>
<comment type="similarity">
    <text evidence="1">Belongs to the 'phage' integrase family.</text>
</comment>
<evidence type="ECO:0000256" key="1">
    <source>
        <dbReference type="ARBA" id="ARBA00008857"/>
    </source>
</evidence>
<dbReference type="PANTHER" id="PTHR30629:SF2">
    <property type="entry name" value="PROPHAGE INTEGRASE INTS-RELATED"/>
    <property type="match status" value="1"/>
</dbReference>